<keyword evidence="5" id="KW-0808">Transferase</keyword>
<keyword evidence="8" id="KW-1185">Reference proteome</keyword>
<dbReference type="SUPFAM" id="SSF52540">
    <property type="entry name" value="P-loop containing nucleoside triphosphate hydrolases"/>
    <property type="match status" value="1"/>
</dbReference>
<dbReference type="GO" id="GO:0015937">
    <property type="term" value="P:coenzyme A biosynthetic process"/>
    <property type="evidence" value="ECO:0007669"/>
    <property type="project" value="UniProtKB-UniRule"/>
</dbReference>
<keyword evidence="5" id="KW-0963">Cytoplasm</keyword>
<gene>
    <name evidence="5 7" type="primary">coaE</name>
    <name evidence="7" type="ORF">GCM10008025_26350</name>
</gene>
<comment type="subcellular location">
    <subcellularLocation>
        <location evidence="5">Cytoplasm</location>
    </subcellularLocation>
</comment>
<reference evidence="7" key="2">
    <citation type="submission" date="2020-09" db="EMBL/GenBank/DDBJ databases">
        <authorList>
            <person name="Sun Q."/>
            <person name="Zhou Y."/>
        </authorList>
    </citation>
    <scope>NUCLEOTIDE SEQUENCE</scope>
    <source>
        <strain evidence="7">CGMCC 1.12408</strain>
    </source>
</reference>
<dbReference type="CDD" id="cd02022">
    <property type="entry name" value="DPCK"/>
    <property type="match status" value="1"/>
</dbReference>
<dbReference type="PANTHER" id="PTHR10695:SF46">
    <property type="entry name" value="BIFUNCTIONAL COENZYME A SYNTHASE-RELATED"/>
    <property type="match status" value="1"/>
</dbReference>
<keyword evidence="2 5" id="KW-0547">Nucleotide-binding</keyword>
<evidence type="ECO:0000313" key="8">
    <source>
        <dbReference type="Proteomes" id="UP000613512"/>
    </source>
</evidence>
<comment type="pathway">
    <text evidence="5">Cofactor biosynthesis; coenzyme A biosynthesis; CoA from (R)-pantothenate: step 5/5.</text>
</comment>
<comment type="catalytic activity">
    <reaction evidence="5">
        <text>3'-dephospho-CoA + ATP = ADP + CoA + H(+)</text>
        <dbReference type="Rhea" id="RHEA:18245"/>
        <dbReference type="ChEBI" id="CHEBI:15378"/>
        <dbReference type="ChEBI" id="CHEBI:30616"/>
        <dbReference type="ChEBI" id="CHEBI:57287"/>
        <dbReference type="ChEBI" id="CHEBI:57328"/>
        <dbReference type="ChEBI" id="CHEBI:456216"/>
        <dbReference type="EC" id="2.7.1.24"/>
    </reaction>
</comment>
<evidence type="ECO:0000256" key="1">
    <source>
        <dbReference type="ARBA" id="ARBA00009018"/>
    </source>
</evidence>
<dbReference type="EMBL" id="BMEY01000014">
    <property type="protein sequence ID" value="GGA81833.1"/>
    <property type="molecule type" value="Genomic_DNA"/>
</dbReference>
<evidence type="ECO:0000313" key="7">
    <source>
        <dbReference type="EMBL" id="GGA81833.1"/>
    </source>
</evidence>
<dbReference type="InterPro" id="IPR001977">
    <property type="entry name" value="Depp_CoAkinase"/>
</dbReference>
<evidence type="ECO:0000256" key="3">
    <source>
        <dbReference type="ARBA" id="ARBA00022840"/>
    </source>
</evidence>
<dbReference type="AlphaFoldDB" id="A0A916WB42"/>
<dbReference type="HAMAP" id="MF_00376">
    <property type="entry name" value="Dephospho_CoA_kinase"/>
    <property type="match status" value="1"/>
</dbReference>
<reference evidence="7" key="1">
    <citation type="journal article" date="2014" name="Int. J. Syst. Evol. Microbiol.">
        <title>Complete genome sequence of Corynebacterium casei LMG S-19264T (=DSM 44701T), isolated from a smear-ripened cheese.</title>
        <authorList>
            <consortium name="US DOE Joint Genome Institute (JGI-PGF)"/>
            <person name="Walter F."/>
            <person name="Albersmeier A."/>
            <person name="Kalinowski J."/>
            <person name="Ruckert C."/>
        </authorList>
    </citation>
    <scope>NUCLEOTIDE SEQUENCE</scope>
    <source>
        <strain evidence="7">CGMCC 1.12408</strain>
    </source>
</reference>
<keyword evidence="3 5" id="KW-0067">ATP-binding</keyword>
<dbReference type="PROSITE" id="PS51219">
    <property type="entry name" value="DPCK"/>
    <property type="match status" value="1"/>
</dbReference>
<dbReference type="Gene3D" id="3.40.50.300">
    <property type="entry name" value="P-loop containing nucleotide triphosphate hydrolases"/>
    <property type="match status" value="1"/>
</dbReference>
<keyword evidence="5 7" id="KW-0418">Kinase</keyword>
<sequence>MSLVIGLTGSIATGKSTVSSMLRQLHIPVVDADQIARVVVEPGEPALTEIVHVFGEDILQPDGTLDRKKLGSIIFKNEDKRKLLNSIIHPAIRKKMMEEKDTYLKQGESCVVLDIPLLFESKLTHLVDKVLVVAVEEDVQLERLMERDGSTKEEAQVRIDSQIPIKEKVKLADAVINNNGTIDKTYQQLKEILHVWGIDK</sequence>
<dbReference type="Pfam" id="PF01121">
    <property type="entry name" value="CoaE"/>
    <property type="match status" value="1"/>
</dbReference>
<comment type="similarity">
    <text evidence="1 5">Belongs to the CoaE family.</text>
</comment>
<dbReference type="RefSeq" id="WP_188385136.1">
    <property type="nucleotide sequence ID" value="NZ_BMEY01000014.1"/>
</dbReference>
<keyword evidence="4 5" id="KW-0173">Coenzyme A biosynthesis</keyword>
<evidence type="ECO:0000256" key="2">
    <source>
        <dbReference type="ARBA" id="ARBA00022741"/>
    </source>
</evidence>
<comment type="caution">
    <text evidence="7">The sequence shown here is derived from an EMBL/GenBank/DDBJ whole genome shotgun (WGS) entry which is preliminary data.</text>
</comment>
<evidence type="ECO:0000256" key="4">
    <source>
        <dbReference type="ARBA" id="ARBA00022993"/>
    </source>
</evidence>
<dbReference type="InterPro" id="IPR027417">
    <property type="entry name" value="P-loop_NTPase"/>
</dbReference>
<evidence type="ECO:0000256" key="5">
    <source>
        <dbReference type="HAMAP-Rule" id="MF_00376"/>
    </source>
</evidence>
<dbReference type="EC" id="2.7.1.24" evidence="5 6"/>
<dbReference type="GO" id="GO:0005524">
    <property type="term" value="F:ATP binding"/>
    <property type="evidence" value="ECO:0007669"/>
    <property type="project" value="UniProtKB-UniRule"/>
</dbReference>
<evidence type="ECO:0000256" key="6">
    <source>
        <dbReference type="NCBIfam" id="TIGR00152"/>
    </source>
</evidence>
<proteinExistence type="inferred from homology"/>
<accession>A0A916WB42</accession>
<dbReference type="Proteomes" id="UP000613512">
    <property type="component" value="Unassembled WGS sequence"/>
</dbReference>
<dbReference type="FunFam" id="3.40.50.300:FF:000485">
    <property type="entry name" value="Dephospho-CoA kinase CAB5"/>
    <property type="match status" value="1"/>
</dbReference>
<dbReference type="GO" id="GO:0005737">
    <property type="term" value="C:cytoplasm"/>
    <property type="evidence" value="ECO:0007669"/>
    <property type="project" value="UniProtKB-SubCell"/>
</dbReference>
<comment type="function">
    <text evidence="5">Catalyzes the phosphorylation of the 3'-hydroxyl group of dephosphocoenzyme A to form coenzyme A.</text>
</comment>
<organism evidence="7 8">
    <name type="scientific">Ornithinibacillus halotolerans</name>
    <dbReference type="NCBI Taxonomy" id="1274357"/>
    <lineage>
        <taxon>Bacteria</taxon>
        <taxon>Bacillati</taxon>
        <taxon>Bacillota</taxon>
        <taxon>Bacilli</taxon>
        <taxon>Bacillales</taxon>
        <taxon>Bacillaceae</taxon>
        <taxon>Ornithinibacillus</taxon>
    </lineage>
</organism>
<dbReference type="PANTHER" id="PTHR10695">
    <property type="entry name" value="DEPHOSPHO-COA KINASE-RELATED"/>
    <property type="match status" value="1"/>
</dbReference>
<feature type="binding site" evidence="5">
    <location>
        <begin position="12"/>
        <end position="17"/>
    </location>
    <ligand>
        <name>ATP</name>
        <dbReference type="ChEBI" id="CHEBI:30616"/>
    </ligand>
</feature>
<dbReference type="GO" id="GO:0004140">
    <property type="term" value="F:dephospho-CoA kinase activity"/>
    <property type="evidence" value="ECO:0007669"/>
    <property type="project" value="UniProtKB-UniRule"/>
</dbReference>
<dbReference type="NCBIfam" id="TIGR00152">
    <property type="entry name" value="dephospho-CoA kinase"/>
    <property type="match status" value="1"/>
</dbReference>
<protein>
    <recommendedName>
        <fullName evidence="5 6">Dephospho-CoA kinase</fullName>
        <ecNumber evidence="5 6">2.7.1.24</ecNumber>
    </recommendedName>
    <alternativeName>
        <fullName evidence="5">Dephosphocoenzyme A kinase</fullName>
    </alternativeName>
</protein>
<name>A0A916WB42_9BACI</name>